<dbReference type="Pfam" id="PF01555">
    <property type="entry name" value="N6_N4_Mtase"/>
    <property type="match status" value="1"/>
</dbReference>
<evidence type="ECO:0000313" key="6">
    <source>
        <dbReference type="EMBL" id="KKM98293.1"/>
    </source>
</evidence>
<evidence type="ECO:0000256" key="1">
    <source>
        <dbReference type="ARBA" id="ARBA00006594"/>
    </source>
</evidence>
<dbReference type="EMBL" id="LAZR01005640">
    <property type="protein sequence ID" value="KKM98293.1"/>
    <property type="molecule type" value="Genomic_DNA"/>
</dbReference>
<dbReference type="Gene3D" id="3.40.50.150">
    <property type="entry name" value="Vaccinia Virus protein VP39"/>
    <property type="match status" value="1"/>
</dbReference>
<evidence type="ECO:0000256" key="2">
    <source>
        <dbReference type="ARBA" id="ARBA00022603"/>
    </source>
</evidence>
<sequence>MRILSAAGSRREGPEHPSKRGFLSYTKTEFDGATLYLGDCLEVMAGMEPGSVDAVVTDPPYPKEYLRLYAPCWKASDRILKTPGVCFVMAAQMYLPDVFLGFPKTWEYLWTGCFENRQMASPIWPRGISAAWKPLIIYGKGFTKFKPWKYDTIPNQGDYRDPKKYHKWGQSEFQFETVISRFDLYGTILDPFMGSGTTGVACANLGRKFIGIEIEPKYFDIACKRIELAESQGNLFDEQPAQIQESLSF</sequence>
<dbReference type="AlphaFoldDB" id="A0A0F9LY65"/>
<keyword evidence="2" id="KW-0489">Methyltransferase</keyword>
<proteinExistence type="inferred from homology"/>
<dbReference type="PANTHER" id="PTHR13370:SF3">
    <property type="entry name" value="TRNA (GUANINE(10)-N2)-METHYLTRANSFERASE HOMOLOG"/>
    <property type="match status" value="1"/>
</dbReference>
<dbReference type="SUPFAM" id="SSF53335">
    <property type="entry name" value="S-adenosyl-L-methionine-dependent methyltransferases"/>
    <property type="match status" value="1"/>
</dbReference>
<dbReference type="GO" id="GO:0032259">
    <property type="term" value="P:methylation"/>
    <property type="evidence" value="ECO:0007669"/>
    <property type="project" value="UniProtKB-KW"/>
</dbReference>
<dbReference type="PRINTS" id="PR00508">
    <property type="entry name" value="S21N4MTFRASE"/>
</dbReference>
<accession>A0A0F9LY65</accession>
<dbReference type="PROSITE" id="PS00092">
    <property type="entry name" value="N6_MTASE"/>
    <property type="match status" value="1"/>
</dbReference>
<comment type="caution">
    <text evidence="6">The sequence shown here is derived from an EMBL/GenBank/DDBJ whole genome shotgun (WGS) entry which is preliminary data.</text>
</comment>
<dbReference type="GO" id="GO:0003677">
    <property type="term" value="F:DNA binding"/>
    <property type="evidence" value="ECO:0007669"/>
    <property type="project" value="InterPro"/>
</dbReference>
<feature type="region of interest" description="Disordered" evidence="4">
    <location>
        <begin position="1"/>
        <end position="20"/>
    </location>
</feature>
<feature type="compositionally biased region" description="Basic and acidic residues" evidence="4">
    <location>
        <begin position="9"/>
        <end position="18"/>
    </location>
</feature>
<dbReference type="GO" id="GO:0005737">
    <property type="term" value="C:cytoplasm"/>
    <property type="evidence" value="ECO:0007669"/>
    <property type="project" value="TreeGrafter"/>
</dbReference>
<dbReference type="InterPro" id="IPR002052">
    <property type="entry name" value="DNA_methylase_N6_adenine_CS"/>
</dbReference>
<reference evidence="6" key="1">
    <citation type="journal article" date="2015" name="Nature">
        <title>Complex archaea that bridge the gap between prokaryotes and eukaryotes.</title>
        <authorList>
            <person name="Spang A."/>
            <person name="Saw J.H."/>
            <person name="Jorgensen S.L."/>
            <person name="Zaremba-Niedzwiedzka K."/>
            <person name="Martijn J."/>
            <person name="Lind A.E."/>
            <person name="van Eijk R."/>
            <person name="Schleper C."/>
            <person name="Guy L."/>
            <person name="Ettema T.J."/>
        </authorList>
    </citation>
    <scope>NUCLEOTIDE SEQUENCE</scope>
</reference>
<evidence type="ECO:0000256" key="3">
    <source>
        <dbReference type="ARBA" id="ARBA00022679"/>
    </source>
</evidence>
<dbReference type="InterPro" id="IPR002941">
    <property type="entry name" value="DNA_methylase_N4/N6"/>
</dbReference>
<organism evidence="6">
    <name type="scientific">marine sediment metagenome</name>
    <dbReference type="NCBI Taxonomy" id="412755"/>
    <lineage>
        <taxon>unclassified sequences</taxon>
        <taxon>metagenomes</taxon>
        <taxon>ecological metagenomes</taxon>
    </lineage>
</organism>
<comment type="similarity">
    <text evidence="1">Belongs to the N(4)/N(6)-methyltransferase family.</text>
</comment>
<protein>
    <recommendedName>
        <fullName evidence="5">DNA methylase N-4/N-6 domain-containing protein</fullName>
    </recommendedName>
</protein>
<evidence type="ECO:0000256" key="4">
    <source>
        <dbReference type="SAM" id="MobiDB-lite"/>
    </source>
</evidence>
<dbReference type="InterPro" id="IPR001091">
    <property type="entry name" value="RM_Methyltransferase"/>
</dbReference>
<gene>
    <name evidence="6" type="ORF">LCGC14_1159490</name>
</gene>
<feature type="domain" description="DNA methylase N-4/N-6" evidence="5">
    <location>
        <begin position="186"/>
        <end position="222"/>
    </location>
</feature>
<dbReference type="PANTHER" id="PTHR13370">
    <property type="entry name" value="RNA METHYLASE-RELATED"/>
    <property type="match status" value="1"/>
</dbReference>
<dbReference type="InterPro" id="IPR029063">
    <property type="entry name" value="SAM-dependent_MTases_sf"/>
</dbReference>
<evidence type="ECO:0000259" key="5">
    <source>
        <dbReference type="Pfam" id="PF01555"/>
    </source>
</evidence>
<keyword evidence="3" id="KW-0808">Transferase</keyword>
<name>A0A0F9LY65_9ZZZZ</name>
<dbReference type="GO" id="GO:0008170">
    <property type="term" value="F:N-methyltransferase activity"/>
    <property type="evidence" value="ECO:0007669"/>
    <property type="project" value="InterPro"/>
</dbReference>